<evidence type="ECO:0000313" key="10">
    <source>
        <dbReference type="Proteomes" id="UP000631114"/>
    </source>
</evidence>
<dbReference type="EMBL" id="JADFTS010000002">
    <property type="protein sequence ID" value="KAF9621545.1"/>
    <property type="molecule type" value="Genomic_DNA"/>
</dbReference>
<accession>A0A835IM82</accession>
<evidence type="ECO:0000259" key="8">
    <source>
        <dbReference type="Pfam" id="PF08704"/>
    </source>
</evidence>
<dbReference type="InterPro" id="IPR049470">
    <property type="entry name" value="TRM61_C"/>
</dbReference>
<evidence type="ECO:0000256" key="2">
    <source>
        <dbReference type="ARBA" id="ARBA00012796"/>
    </source>
</evidence>
<gene>
    <name evidence="9" type="ORF">IFM89_022772</name>
</gene>
<dbReference type="PROSITE" id="PS51620">
    <property type="entry name" value="SAM_TRM61"/>
    <property type="match status" value="1"/>
</dbReference>
<dbReference type="InterPro" id="IPR029063">
    <property type="entry name" value="SAM-dependent_MTases_sf"/>
</dbReference>
<dbReference type="Pfam" id="PF08704">
    <property type="entry name" value="GCD14"/>
    <property type="match status" value="1"/>
</dbReference>
<dbReference type="Proteomes" id="UP000631114">
    <property type="component" value="Unassembled WGS sequence"/>
</dbReference>
<dbReference type="Gene3D" id="3.40.50.150">
    <property type="entry name" value="Vaccinia Virus protein VP39"/>
    <property type="match status" value="1"/>
</dbReference>
<dbReference type="PANTHER" id="PTHR12133">
    <property type="entry name" value="TRNA (ADENINE(58)-N(1))-METHYLTRANSFERASE"/>
    <property type="match status" value="1"/>
</dbReference>
<organism evidence="9 10">
    <name type="scientific">Coptis chinensis</name>
    <dbReference type="NCBI Taxonomy" id="261450"/>
    <lineage>
        <taxon>Eukaryota</taxon>
        <taxon>Viridiplantae</taxon>
        <taxon>Streptophyta</taxon>
        <taxon>Embryophyta</taxon>
        <taxon>Tracheophyta</taxon>
        <taxon>Spermatophyta</taxon>
        <taxon>Magnoliopsida</taxon>
        <taxon>Ranunculales</taxon>
        <taxon>Ranunculaceae</taxon>
        <taxon>Coptidoideae</taxon>
        <taxon>Coptis</taxon>
    </lineage>
</organism>
<reference evidence="9 10" key="1">
    <citation type="submission" date="2020-10" db="EMBL/GenBank/DDBJ databases">
        <title>The Coptis chinensis genome and diversification of protoberbering-type alkaloids.</title>
        <authorList>
            <person name="Wang B."/>
            <person name="Shu S."/>
            <person name="Song C."/>
            <person name="Liu Y."/>
        </authorList>
    </citation>
    <scope>NUCLEOTIDE SEQUENCE [LARGE SCALE GENOMIC DNA]</scope>
    <source>
        <strain evidence="9">HL-2020</strain>
        <tissue evidence="9">Leaf</tissue>
    </source>
</reference>
<evidence type="ECO:0000256" key="5">
    <source>
        <dbReference type="ARBA" id="ARBA00022691"/>
    </source>
</evidence>
<keyword evidence="5" id="KW-0949">S-adenosyl-L-methionine</keyword>
<name>A0A835IM82_9MAGN</name>
<dbReference type="SUPFAM" id="SSF53335">
    <property type="entry name" value="S-adenosyl-L-methionine-dependent methyltransferases"/>
    <property type="match status" value="1"/>
</dbReference>
<evidence type="ECO:0000256" key="6">
    <source>
        <dbReference type="ARBA" id="ARBA00022694"/>
    </source>
</evidence>
<evidence type="ECO:0000256" key="3">
    <source>
        <dbReference type="ARBA" id="ARBA00022603"/>
    </source>
</evidence>
<keyword evidence="7" id="KW-0539">Nucleus</keyword>
<protein>
    <recommendedName>
        <fullName evidence="2">tRNA (adenine(58)-N(1))-methyltransferase</fullName>
        <ecNumber evidence="2">2.1.1.220</ecNumber>
    </recommendedName>
</protein>
<keyword evidence="10" id="KW-1185">Reference proteome</keyword>
<dbReference type="GO" id="GO:0030488">
    <property type="term" value="P:tRNA methylation"/>
    <property type="evidence" value="ECO:0007669"/>
    <property type="project" value="InterPro"/>
</dbReference>
<evidence type="ECO:0000256" key="4">
    <source>
        <dbReference type="ARBA" id="ARBA00022679"/>
    </source>
</evidence>
<dbReference type="PANTHER" id="PTHR12133:SF2">
    <property type="entry name" value="TRNA (ADENINE(58)-N(1))-METHYLTRANSFERASE CATALYTIC SUBUNIT TRMT61A"/>
    <property type="match status" value="1"/>
</dbReference>
<dbReference type="GO" id="GO:0031515">
    <property type="term" value="C:tRNA (m1A) methyltransferase complex"/>
    <property type="evidence" value="ECO:0007669"/>
    <property type="project" value="InterPro"/>
</dbReference>
<proteinExistence type="predicted"/>
<dbReference type="EC" id="2.1.1.220" evidence="2"/>
<evidence type="ECO:0000256" key="1">
    <source>
        <dbReference type="ARBA" id="ARBA00004123"/>
    </source>
</evidence>
<dbReference type="GO" id="GO:0005634">
    <property type="term" value="C:nucleus"/>
    <property type="evidence" value="ECO:0007669"/>
    <property type="project" value="UniProtKB-SubCell"/>
</dbReference>
<sequence>MQELPRKKVRGSNIVIKLDITKAYDCVDWGFLRRVLQKFGFADNVMQLISNCVEIPWYSVVLQGFFKSSRGLRQGDLLSPLLFILSEEVLSRALTDREDFEKIGLSSLVTVGVRDIQGEGFPEEFCGAADSVFLDLPQPWLAIPSAGKMLKPDGVLCSFSPCIEQVQRSCETLKTNFTDIRTFEVLLRSYEVREGKTDFTVSDSGGPIGSLPCKRRHVSEEVSNGRNNKCSSPAVMARPCAEARGHTGYLTFARLKCLR</sequence>
<dbReference type="OrthoDB" id="1925287at2759"/>
<keyword evidence="4" id="KW-0808">Transferase</keyword>
<keyword evidence="3" id="KW-0489">Methyltransferase</keyword>
<comment type="subcellular location">
    <subcellularLocation>
        <location evidence="1">Nucleus</location>
    </subcellularLocation>
</comment>
<evidence type="ECO:0000313" key="9">
    <source>
        <dbReference type="EMBL" id="KAF9621545.1"/>
    </source>
</evidence>
<dbReference type="AlphaFoldDB" id="A0A835IM82"/>
<keyword evidence="6" id="KW-0819">tRNA processing</keyword>
<evidence type="ECO:0000256" key="7">
    <source>
        <dbReference type="ARBA" id="ARBA00023242"/>
    </source>
</evidence>
<dbReference type="InterPro" id="IPR014816">
    <property type="entry name" value="tRNA_MeTrfase_Gcd14"/>
</dbReference>
<comment type="caution">
    <text evidence="9">The sequence shown here is derived from an EMBL/GenBank/DDBJ whole genome shotgun (WGS) entry which is preliminary data.</text>
</comment>
<dbReference type="GO" id="GO:0160107">
    <property type="term" value="F:tRNA (adenine(58)-N1)-methyltransferase activity"/>
    <property type="evidence" value="ECO:0007669"/>
    <property type="project" value="UniProtKB-EC"/>
</dbReference>
<feature type="domain" description="tRNA (adenine(58)-N(1))-methyltransferase catalytic subunit TRM61 C-terminal" evidence="8">
    <location>
        <begin position="92"/>
        <end position="254"/>
    </location>
</feature>